<feature type="domain" description="Bacterial surface antigen (D15)" evidence="3">
    <location>
        <begin position="294"/>
        <end position="623"/>
    </location>
</feature>
<evidence type="ECO:0000256" key="2">
    <source>
        <dbReference type="ARBA" id="ARBA00023136"/>
    </source>
</evidence>
<comment type="subcellular location">
    <subcellularLocation>
        <location evidence="1">Membrane</location>
    </subcellularLocation>
</comment>
<sequence length="634" mass="72584">MFFAALLNASTGGRYWKLEIAGAKIYSESFLIEQLDLPAEMDAISPERRNFIIKLAKSNLDDFYQNNGYFSESINLSITEELVDSSIVETYIFEIYEGEKYRFRDAQIELAPGADSLIGAGELSVPKGAFYDPERISEDQKAIREIYQKNGYLHITLTHFEYIDTLEKKVDVQYIADPKKQVRMGNFKSVIFRSGSMPGQTELERGLSDTAWINELWEIPRDSIIDGKYFFSFRAKLFSTQLFSQVHLEDTLQENGLSDITLTAYERVPGEANYGFFYDQLYGFGISLSSAHKNLLGSFHEFGVGAMLAENKQELSFNYAHPMVFGTSVSWIPTAIRLDEKIFFNHEVLPAPVNPDSLVERWEVANRMSVSFGLPRLFSGNIRTVNTFDFRFLRLQSENNFKIKGEISLIYDRTNNSFDPTRGIRLVPSIGAGGNLENESFGKFKNTRSIGDLLDIGLTHGFTYIDASAYAYYPLHRRLLSAFALSFGNIFNYAAQDDAETFYQGGGRTLRGYRFRSVFPYRVDIEIDEETGEEIGHLKGGVSPLYFRVNEELRLVLPWPSRSWQFVQFIDWARISDKDKSFDAAEEMSVGCGIRYKWQFLTFRLDYALKTSFMDFKPDPFKFSSIVFDLSQAI</sequence>
<protein>
    <submittedName>
        <fullName evidence="4">BUsg_231</fullName>
    </submittedName>
</protein>
<organism evidence="4">
    <name type="scientific">uncultured bacterium contig00052</name>
    <dbReference type="NCBI Taxonomy" id="1181536"/>
    <lineage>
        <taxon>Bacteria</taxon>
        <taxon>environmental samples</taxon>
    </lineage>
</organism>
<dbReference type="GO" id="GO:0019867">
    <property type="term" value="C:outer membrane"/>
    <property type="evidence" value="ECO:0007669"/>
    <property type="project" value="InterPro"/>
</dbReference>
<reference evidence="4" key="1">
    <citation type="submission" date="2012-03" db="EMBL/GenBank/DDBJ databases">
        <title>Functional metagenomics reveals considerable lignocellulase gene clusters in the gut microbiome of a wood-feeding higher termite.</title>
        <authorList>
            <person name="Liu N."/>
        </authorList>
    </citation>
    <scope>NUCLEOTIDE SEQUENCE</scope>
</reference>
<dbReference type="AlphaFoldDB" id="A0A806KHF2"/>
<accession>A0A806KHF2</accession>
<proteinExistence type="predicted"/>
<dbReference type="EMBL" id="JQ844185">
    <property type="protein sequence ID" value="AGS52209.1"/>
    <property type="molecule type" value="Genomic_DNA"/>
</dbReference>
<evidence type="ECO:0000256" key="1">
    <source>
        <dbReference type="ARBA" id="ARBA00004370"/>
    </source>
</evidence>
<dbReference type="Gene3D" id="2.40.160.50">
    <property type="entry name" value="membrane protein fhac: a member of the omp85/tpsb transporter family"/>
    <property type="match status" value="1"/>
</dbReference>
<dbReference type="Gene3D" id="3.10.20.310">
    <property type="entry name" value="membrane protein fhac"/>
    <property type="match status" value="1"/>
</dbReference>
<evidence type="ECO:0000259" key="3">
    <source>
        <dbReference type="Pfam" id="PF01103"/>
    </source>
</evidence>
<name>A0A806KHF2_9BACT</name>
<dbReference type="InterPro" id="IPR000184">
    <property type="entry name" value="Bac_surfAg_D15"/>
</dbReference>
<evidence type="ECO:0000313" key="4">
    <source>
        <dbReference type="EMBL" id="AGS52209.1"/>
    </source>
</evidence>
<keyword evidence="2" id="KW-0472">Membrane</keyword>
<dbReference type="Pfam" id="PF01103">
    <property type="entry name" value="Omp85"/>
    <property type="match status" value="1"/>
</dbReference>